<evidence type="ECO:0000313" key="1">
    <source>
        <dbReference type="EMBL" id="KAG1905836.1"/>
    </source>
</evidence>
<accession>A0AAD4EGV9</accession>
<name>A0AAD4EGV9_9AGAM</name>
<dbReference type="EMBL" id="JABBWK010000006">
    <property type="protein sequence ID" value="KAG1905836.1"/>
    <property type="molecule type" value="Genomic_DNA"/>
</dbReference>
<evidence type="ECO:0000313" key="2">
    <source>
        <dbReference type="Proteomes" id="UP001195769"/>
    </source>
</evidence>
<dbReference type="RefSeq" id="XP_041231411.1">
    <property type="nucleotide sequence ID" value="XM_041366228.1"/>
</dbReference>
<dbReference type="GeneID" id="64660526"/>
<dbReference type="Proteomes" id="UP001195769">
    <property type="component" value="Unassembled WGS sequence"/>
</dbReference>
<reference evidence="1" key="1">
    <citation type="journal article" date="2020" name="New Phytol.">
        <title>Comparative genomics reveals dynamic genome evolution in host specialist ectomycorrhizal fungi.</title>
        <authorList>
            <person name="Lofgren L.A."/>
            <person name="Nguyen N.H."/>
            <person name="Vilgalys R."/>
            <person name="Ruytinx J."/>
            <person name="Liao H.L."/>
            <person name="Branco S."/>
            <person name="Kuo A."/>
            <person name="LaButti K."/>
            <person name="Lipzen A."/>
            <person name="Andreopoulos W."/>
            <person name="Pangilinan J."/>
            <person name="Riley R."/>
            <person name="Hundley H."/>
            <person name="Na H."/>
            <person name="Barry K."/>
            <person name="Grigoriev I.V."/>
            <person name="Stajich J.E."/>
            <person name="Kennedy P.G."/>
        </authorList>
    </citation>
    <scope>NUCLEOTIDE SEQUENCE</scope>
    <source>
        <strain evidence="1">FC203</strain>
    </source>
</reference>
<comment type="caution">
    <text evidence="1">The sequence shown here is derived from an EMBL/GenBank/DDBJ whole genome shotgun (WGS) entry which is preliminary data.</text>
</comment>
<proteinExistence type="predicted"/>
<dbReference type="AlphaFoldDB" id="A0AAD4EGV9"/>
<gene>
    <name evidence="1" type="ORF">F5891DRAFT_1182895</name>
</gene>
<protein>
    <submittedName>
        <fullName evidence="1">Uncharacterized protein</fullName>
    </submittedName>
</protein>
<organism evidence="1 2">
    <name type="scientific">Suillus fuscotomentosus</name>
    <dbReference type="NCBI Taxonomy" id="1912939"/>
    <lineage>
        <taxon>Eukaryota</taxon>
        <taxon>Fungi</taxon>
        <taxon>Dikarya</taxon>
        <taxon>Basidiomycota</taxon>
        <taxon>Agaricomycotina</taxon>
        <taxon>Agaricomycetes</taxon>
        <taxon>Agaricomycetidae</taxon>
        <taxon>Boletales</taxon>
        <taxon>Suillineae</taxon>
        <taxon>Suillaceae</taxon>
        <taxon>Suillus</taxon>
    </lineage>
</organism>
<sequence>MPPIGHTSTSVNRTVVIHEDGDKLHMYLLPLTVYEIGRDLLLNEESLHGDSEGFDLGGLPPAEARWGAPTRAKPSRKIEFQLWGYDQGWGDDYDNRGTYNDSYSWFDASVLRDLICQTTLRMLVPLISTDLQ</sequence>
<keyword evidence="2" id="KW-1185">Reference proteome</keyword>